<dbReference type="PANTHER" id="PTHR48081">
    <property type="entry name" value="AB HYDROLASE SUPERFAMILY PROTEIN C4A8.06C"/>
    <property type="match status" value="1"/>
</dbReference>
<sequence>MIEPDVLRLLQQIYTHMDHLKHPALSDLSPTQSRYYFQEGRPFFGGWEQVDVKQADDQVIRLDQPALPIRVYRPAQLPEDQPLPALIYLHGGGWVLGDLDSCDPICSFIANRTQSVVVSVDYRLAPEHKFPIPLFDTIDSVYWVHANAHRLGIHPDQIMIGGESAGANLAAAATIWLRDSRSSVIKGQLLITPVTHCSFDRPSYLQNGTMNLSRERMMWFWDHYLQSAEQSENYYASPLLVPDASNLPPAIVVTAGFDPLHDEGREYGELLQRYGVMTKHLHYPRMVHSFIHMSGQVSATHKAFCEIVDAYQEMYEDIYNLHWTRVATR</sequence>
<evidence type="ECO:0000313" key="4">
    <source>
        <dbReference type="Proteomes" id="UP001238450"/>
    </source>
</evidence>
<protein>
    <submittedName>
        <fullName evidence="3">Acetyl esterase</fullName>
        <ecNumber evidence="3">3.1.1.-</ecNumber>
    </submittedName>
</protein>
<dbReference type="AlphaFoldDB" id="A0AAJ1TJ39"/>
<dbReference type="Gene3D" id="3.40.50.1820">
    <property type="entry name" value="alpha/beta hydrolase"/>
    <property type="match status" value="1"/>
</dbReference>
<dbReference type="SUPFAM" id="SSF53474">
    <property type="entry name" value="alpha/beta-Hydrolases"/>
    <property type="match status" value="1"/>
</dbReference>
<comment type="caution">
    <text evidence="3">The sequence shown here is derived from an EMBL/GenBank/DDBJ whole genome shotgun (WGS) entry which is preliminary data.</text>
</comment>
<accession>A0AAJ1TJ39</accession>
<dbReference type="Pfam" id="PF07859">
    <property type="entry name" value="Abhydrolase_3"/>
    <property type="match status" value="1"/>
</dbReference>
<dbReference type="Proteomes" id="UP001238450">
    <property type="component" value="Unassembled WGS sequence"/>
</dbReference>
<name>A0AAJ1TJ39_9BACL</name>
<evidence type="ECO:0000313" key="3">
    <source>
        <dbReference type="EMBL" id="MDQ0417467.1"/>
    </source>
</evidence>
<dbReference type="RefSeq" id="WP_307252507.1">
    <property type="nucleotide sequence ID" value="NZ_JAUSUV010000006.1"/>
</dbReference>
<dbReference type="PANTHER" id="PTHR48081:SF8">
    <property type="entry name" value="ALPHA_BETA HYDROLASE FOLD-3 DOMAIN-CONTAINING PROTEIN-RELATED"/>
    <property type="match status" value="1"/>
</dbReference>
<feature type="domain" description="Alpha/beta hydrolase fold-3" evidence="2">
    <location>
        <begin position="86"/>
        <end position="291"/>
    </location>
</feature>
<dbReference type="InterPro" id="IPR050300">
    <property type="entry name" value="GDXG_lipolytic_enzyme"/>
</dbReference>
<evidence type="ECO:0000256" key="1">
    <source>
        <dbReference type="ARBA" id="ARBA00022801"/>
    </source>
</evidence>
<proteinExistence type="predicted"/>
<dbReference type="EMBL" id="JAUSUV010000006">
    <property type="protein sequence ID" value="MDQ0417467.1"/>
    <property type="molecule type" value="Genomic_DNA"/>
</dbReference>
<dbReference type="InterPro" id="IPR029058">
    <property type="entry name" value="AB_hydrolase_fold"/>
</dbReference>
<dbReference type="GO" id="GO:0016787">
    <property type="term" value="F:hydrolase activity"/>
    <property type="evidence" value="ECO:0007669"/>
    <property type="project" value="UniProtKB-KW"/>
</dbReference>
<keyword evidence="1 3" id="KW-0378">Hydrolase</keyword>
<reference evidence="3 4" key="1">
    <citation type="submission" date="2023-07" db="EMBL/GenBank/DDBJ databases">
        <title>Genomic Encyclopedia of Type Strains, Phase IV (KMG-IV): sequencing the most valuable type-strain genomes for metagenomic binning, comparative biology and taxonomic classification.</title>
        <authorList>
            <person name="Goeker M."/>
        </authorList>
    </citation>
    <scope>NUCLEOTIDE SEQUENCE [LARGE SCALE GENOMIC DNA]</scope>
    <source>
        <strain evidence="3 4">DSM 46876</strain>
    </source>
</reference>
<keyword evidence="4" id="KW-1185">Reference proteome</keyword>
<evidence type="ECO:0000259" key="2">
    <source>
        <dbReference type="Pfam" id="PF07859"/>
    </source>
</evidence>
<organism evidence="3 4">
    <name type="scientific">Croceifilum oryzae</name>
    <dbReference type="NCBI Taxonomy" id="1553429"/>
    <lineage>
        <taxon>Bacteria</taxon>
        <taxon>Bacillati</taxon>
        <taxon>Bacillota</taxon>
        <taxon>Bacilli</taxon>
        <taxon>Bacillales</taxon>
        <taxon>Thermoactinomycetaceae</taxon>
        <taxon>Croceifilum</taxon>
    </lineage>
</organism>
<dbReference type="EC" id="3.1.1.-" evidence="3"/>
<gene>
    <name evidence="3" type="ORF">J2Z48_001640</name>
</gene>
<dbReference type="InterPro" id="IPR013094">
    <property type="entry name" value="AB_hydrolase_3"/>
</dbReference>